<proteinExistence type="predicted"/>
<feature type="non-terminal residue" evidence="2">
    <location>
        <position position="1"/>
    </location>
</feature>
<evidence type="ECO:0000313" key="2">
    <source>
        <dbReference type="EMBL" id="TBU58570.1"/>
    </source>
</evidence>
<gene>
    <name evidence="2" type="ORF">BD310DRAFT_475235</name>
</gene>
<dbReference type="EMBL" id="ML145123">
    <property type="protein sequence ID" value="TBU58570.1"/>
    <property type="molecule type" value="Genomic_DNA"/>
</dbReference>
<accession>A0A4Q9PVP7</accession>
<dbReference type="Proteomes" id="UP000292082">
    <property type="component" value="Unassembled WGS sequence"/>
</dbReference>
<sequence>ARVQPTNASPHLPTRLRLPPLAAGGRRVPRDRPLLRQHSLGWLAQYWACRHLRKQWHCLCVPGPRARALQRADSINNPDFSLSYVTSQTADPDTVPAAIQSVSGIWTSDQVGYGNDASVVANGYAYFCGATSSNGLAVTRSALIGSVVQGRAGLKTPG</sequence>
<keyword evidence="3" id="KW-1185">Reference proteome</keyword>
<organism evidence="2 3">
    <name type="scientific">Dichomitus squalens</name>
    <dbReference type="NCBI Taxonomy" id="114155"/>
    <lineage>
        <taxon>Eukaryota</taxon>
        <taxon>Fungi</taxon>
        <taxon>Dikarya</taxon>
        <taxon>Basidiomycota</taxon>
        <taxon>Agaricomycotina</taxon>
        <taxon>Agaricomycetes</taxon>
        <taxon>Polyporales</taxon>
        <taxon>Polyporaceae</taxon>
        <taxon>Dichomitus</taxon>
    </lineage>
</organism>
<feature type="compositionally biased region" description="Low complexity" evidence="1">
    <location>
        <begin position="10"/>
        <end position="21"/>
    </location>
</feature>
<reference evidence="2 3" key="1">
    <citation type="submission" date="2019-01" db="EMBL/GenBank/DDBJ databases">
        <title>Draft genome sequences of three monokaryotic isolates of the white-rot basidiomycete fungus Dichomitus squalens.</title>
        <authorList>
            <consortium name="DOE Joint Genome Institute"/>
            <person name="Lopez S.C."/>
            <person name="Andreopoulos B."/>
            <person name="Pangilinan J."/>
            <person name="Lipzen A."/>
            <person name="Riley R."/>
            <person name="Ahrendt S."/>
            <person name="Ng V."/>
            <person name="Barry K."/>
            <person name="Daum C."/>
            <person name="Grigoriev I.V."/>
            <person name="Hilden K.S."/>
            <person name="Makela M.R."/>
            <person name="de Vries R.P."/>
        </authorList>
    </citation>
    <scope>NUCLEOTIDE SEQUENCE [LARGE SCALE GENOMIC DNA]</scope>
    <source>
        <strain evidence="2 3">CBS 464.89</strain>
    </source>
</reference>
<dbReference type="AlphaFoldDB" id="A0A4Q9PVP7"/>
<evidence type="ECO:0000256" key="1">
    <source>
        <dbReference type="SAM" id="MobiDB-lite"/>
    </source>
</evidence>
<evidence type="ECO:0000313" key="3">
    <source>
        <dbReference type="Proteomes" id="UP000292082"/>
    </source>
</evidence>
<protein>
    <submittedName>
        <fullName evidence="2">Uncharacterized protein</fullName>
    </submittedName>
</protein>
<name>A0A4Q9PVP7_9APHY</name>
<feature type="region of interest" description="Disordered" evidence="1">
    <location>
        <begin position="1"/>
        <end position="28"/>
    </location>
</feature>